<feature type="region of interest" description="Disordered" evidence="1">
    <location>
        <begin position="64"/>
        <end position="119"/>
    </location>
</feature>
<proteinExistence type="predicted"/>
<evidence type="ECO:0000313" key="3">
    <source>
        <dbReference type="Proteomes" id="UP001357485"/>
    </source>
</evidence>
<reference evidence="2 3" key="1">
    <citation type="submission" date="2023-08" db="EMBL/GenBank/DDBJ databases">
        <title>Black Yeasts Isolated from many extreme environments.</title>
        <authorList>
            <person name="Coleine C."/>
            <person name="Stajich J.E."/>
            <person name="Selbmann L."/>
        </authorList>
    </citation>
    <scope>NUCLEOTIDE SEQUENCE [LARGE SCALE GENOMIC DNA]</scope>
    <source>
        <strain evidence="2 3">CCFEE 536</strain>
    </source>
</reference>
<evidence type="ECO:0000256" key="1">
    <source>
        <dbReference type="SAM" id="MobiDB-lite"/>
    </source>
</evidence>
<feature type="non-terminal residue" evidence="2">
    <location>
        <position position="119"/>
    </location>
</feature>
<accession>A0ABR0LU75</accession>
<keyword evidence="3" id="KW-1185">Reference proteome</keyword>
<evidence type="ECO:0000313" key="2">
    <source>
        <dbReference type="EMBL" id="KAK5239940.1"/>
    </source>
</evidence>
<feature type="compositionally biased region" description="Acidic residues" evidence="1">
    <location>
        <begin position="76"/>
        <end position="102"/>
    </location>
</feature>
<organism evidence="2 3">
    <name type="scientific">Cryomyces antarcticus</name>
    <dbReference type="NCBI Taxonomy" id="329879"/>
    <lineage>
        <taxon>Eukaryota</taxon>
        <taxon>Fungi</taxon>
        <taxon>Dikarya</taxon>
        <taxon>Ascomycota</taxon>
        <taxon>Pezizomycotina</taxon>
        <taxon>Dothideomycetes</taxon>
        <taxon>Dothideomycetes incertae sedis</taxon>
        <taxon>Cryomyces</taxon>
    </lineage>
</organism>
<gene>
    <name evidence="2" type="ORF">LTR16_011326</name>
</gene>
<dbReference type="Proteomes" id="UP001357485">
    <property type="component" value="Unassembled WGS sequence"/>
</dbReference>
<comment type="caution">
    <text evidence="2">The sequence shown here is derived from an EMBL/GenBank/DDBJ whole genome shotgun (WGS) entry which is preliminary data.</text>
</comment>
<sequence>MTNYELHRSPLYKREGYSSLSELVQRILSISMTVSWTGSSVPTRPFQHIALDIFDLHEQSFRPVPSGTALDLSDRNDEDDNEGLENDSDDERDQEDGVEEGNQDVVLDPLHHQHPHQYR</sequence>
<protein>
    <submittedName>
        <fullName evidence="2">Uncharacterized protein</fullName>
    </submittedName>
</protein>
<dbReference type="EMBL" id="JAVRRA010011682">
    <property type="protein sequence ID" value="KAK5239940.1"/>
    <property type="molecule type" value="Genomic_DNA"/>
</dbReference>
<name>A0ABR0LU75_9PEZI</name>